<comment type="similarity">
    <text evidence="1">Belongs to the peptidase M20A family.</text>
</comment>
<dbReference type="AlphaFoldDB" id="A0A2W5NN97"/>
<dbReference type="Pfam" id="PF01546">
    <property type="entry name" value="Peptidase_M20"/>
    <property type="match status" value="1"/>
</dbReference>
<sequence>MRVIASTVFTLGAILAVSTGAQAAPKAYPQAEKQVLEISKQAIALRSVEGEGNQTQQVAELFAKELLANGWDAKDIEIVPHKDTAYLIATWQGSDPSLKPLVVSAHMDVVEAKAADWERDPFTPVVENGYLYGRGASDTKFEAVLAMESMIELRKQGFKPKRTLVIAYSGDEETSMATSKLIAERLKHAELVLNVDGSSGTLSEKTGKPAFWSWGGAEKTYVDYQIEVTNPGGHSSAPRTENAIVQLSEVLERIGHYHFKPELNDITRAYWVEAAKLEPDATLAGAMRAFAANPNDEAALKVLRANPSMVGRTGTTCVPTMLSGGHAQNALPQRATANINCRIFPGHTREEIMAELEKVAQMPAAKFSDVTGDASTMSPASPMRPDFVAATRKAVTAAWGPIPIIPSQASGASDSMWYRALGVPSYSASASMMKDSDEFAHGLNERLPLLNVRPGITYYLSLYKDLAGK</sequence>
<proteinExistence type="inferred from homology"/>
<evidence type="ECO:0000259" key="7">
    <source>
        <dbReference type="Pfam" id="PF07687"/>
    </source>
</evidence>
<evidence type="ECO:0000313" key="9">
    <source>
        <dbReference type="Proteomes" id="UP000249082"/>
    </source>
</evidence>
<reference evidence="8 9" key="1">
    <citation type="submission" date="2017-08" db="EMBL/GenBank/DDBJ databases">
        <title>Infants hospitalized years apart are colonized by the same room-sourced microbial strains.</title>
        <authorList>
            <person name="Brooks B."/>
            <person name="Olm M.R."/>
            <person name="Firek B.A."/>
            <person name="Baker R."/>
            <person name="Thomas B.C."/>
            <person name="Morowitz M.J."/>
            <person name="Banfield J.F."/>
        </authorList>
    </citation>
    <scope>NUCLEOTIDE SEQUENCE [LARGE SCALE GENOMIC DNA]</scope>
    <source>
        <strain evidence="8">S2_005_002_R2_33</strain>
    </source>
</reference>
<keyword evidence="2" id="KW-0645">Protease</keyword>
<feature type="chain" id="PRO_5016012657" description="Peptidase M20 dimerisation domain-containing protein" evidence="6">
    <location>
        <begin position="24"/>
        <end position="469"/>
    </location>
</feature>
<dbReference type="InterPro" id="IPR047177">
    <property type="entry name" value="Pept_M20A"/>
</dbReference>
<dbReference type="Gene3D" id="3.30.70.360">
    <property type="match status" value="1"/>
</dbReference>
<evidence type="ECO:0000313" key="8">
    <source>
        <dbReference type="EMBL" id="PZQ54982.1"/>
    </source>
</evidence>
<keyword evidence="4" id="KW-0378">Hydrolase</keyword>
<dbReference type="Gene3D" id="1.10.150.900">
    <property type="match status" value="1"/>
</dbReference>
<evidence type="ECO:0000256" key="1">
    <source>
        <dbReference type="ARBA" id="ARBA00006247"/>
    </source>
</evidence>
<dbReference type="GO" id="GO:0006508">
    <property type="term" value="P:proteolysis"/>
    <property type="evidence" value="ECO:0007669"/>
    <property type="project" value="UniProtKB-KW"/>
</dbReference>
<evidence type="ECO:0000256" key="3">
    <source>
        <dbReference type="ARBA" id="ARBA00022723"/>
    </source>
</evidence>
<dbReference type="NCBIfam" id="NF006596">
    <property type="entry name" value="PRK09133.1"/>
    <property type="match status" value="1"/>
</dbReference>
<dbReference type="Pfam" id="PF07687">
    <property type="entry name" value="M20_dimer"/>
    <property type="match status" value="1"/>
</dbReference>
<gene>
    <name evidence="8" type="ORF">DI555_09920</name>
</gene>
<keyword evidence="3" id="KW-0479">Metal-binding</keyword>
<dbReference type="GO" id="GO:0046872">
    <property type="term" value="F:metal ion binding"/>
    <property type="evidence" value="ECO:0007669"/>
    <property type="project" value="UniProtKB-KW"/>
</dbReference>
<dbReference type="InterPro" id="IPR002933">
    <property type="entry name" value="Peptidase_M20"/>
</dbReference>
<comment type="caution">
    <text evidence="8">The sequence shown here is derived from an EMBL/GenBank/DDBJ whole genome shotgun (WGS) entry which is preliminary data.</text>
</comment>
<dbReference type="InterPro" id="IPR036264">
    <property type="entry name" value="Bact_exopeptidase_dim_dom"/>
</dbReference>
<protein>
    <recommendedName>
        <fullName evidence="7">Peptidase M20 dimerisation domain-containing protein</fullName>
    </recommendedName>
</protein>
<organism evidence="8 9">
    <name type="scientific">Novosphingobium pentaromativorans</name>
    <dbReference type="NCBI Taxonomy" id="205844"/>
    <lineage>
        <taxon>Bacteria</taxon>
        <taxon>Pseudomonadati</taxon>
        <taxon>Pseudomonadota</taxon>
        <taxon>Alphaproteobacteria</taxon>
        <taxon>Sphingomonadales</taxon>
        <taxon>Sphingomonadaceae</taxon>
        <taxon>Novosphingobium</taxon>
    </lineage>
</organism>
<dbReference type="EMBL" id="QFPX01000007">
    <property type="protein sequence ID" value="PZQ54982.1"/>
    <property type="molecule type" value="Genomic_DNA"/>
</dbReference>
<keyword evidence="5" id="KW-0862">Zinc</keyword>
<feature type="domain" description="Peptidase M20 dimerisation" evidence="7">
    <location>
        <begin position="218"/>
        <end position="361"/>
    </location>
</feature>
<dbReference type="GO" id="GO:0008233">
    <property type="term" value="F:peptidase activity"/>
    <property type="evidence" value="ECO:0007669"/>
    <property type="project" value="UniProtKB-KW"/>
</dbReference>
<feature type="signal peptide" evidence="6">
    <location>
        <begin position="1"/>
        <end position="23"/>
    </location>
</feature>
<keyword evidence="6" id="KW-0732">Signal</keyword>
<dbReference type="SUPFAM" id="SSF55031">
    <property type="entry name" value="Bacterial exopeptidase dimerisation domain"/>
    <property type="match status" value="1"/>
</dbReference>
<dbReference type="SUPFAM" id="SSF53187">
    <property type="entry name" value="Zn-dependent exopeptidases"/>
    <property type="match status" value="1"/>
</dbReference>
<name>A0A2W5NN97_9SPHN</name>
<evidence type="ECO:0000256" key="6">
    <source>
        <dbReference type="SAM" id="SignalP"/>
    </source>
</evidence>
<dbReference type="InterPro" id="IPR011650">
    <property type="entry name" value="Peptidase_M20_dimer"/>
</dbReference>
<evidence type="ECO:0000256" key="5">
    <source>
        <dbReference type="ARBA" id="ARBA00022833"/>
    </source>
</evidence>
<dbReference type="PANTHER" id="PTHR45962">
    <property type="entry name" value="N-FATTY-ACYL-AMINO ACID SYNTHASE/HYDROLASE PM20D1"/>
    <property type="match status" value="1"/>
</dbReference>
<accession>A0A2W5NN97</accession>
<dbReference type="Gene3D" id="3.40.630.10">
    <property type="entry name" value="Zn peptidases"/>
    <property type="match status" value="1"/>
</dbReference>
<evidence type="ECO:0000256" key="4">
    <source>
        <dbReference type="ARBA" id="ARBA00022801"/>
    </source>
</evidence>
<dbReference type="PANTHER" id="PTHR45962:SF1">
    <property type="entry name" value="N-FATTY-ACYL-AMINO ACID SYNTHASE_HYDROLASE PM20D1"/>
    <property type="match status" value="1"/>
</dbReference>
<evidence type="ECO:0000256" key="2">
    <source>
        <dbReference type="ARBA" id="ARBA00022670"/>
    </source>
</evidence>
<dbReference type="Proteomes" id="UP000249082">
    <property type="component" value="Unassembled WGS sequence"/>
</dbReference>